<dbReference type="PANTHER" id="PTHR11362:SF82">
    <property type="entry name" value="PHOSPHATIDYLETHANOLAMINE-BINDING PROTEIN 4"/>
    <property type="match status" value="1"/>
</dbReference>
<dbReference type="PANTHER" id="PTHR11362">
    <property type="entry name" value="PHOSPHATIDYLETHANOLAMINE-BINDING PROTEIN"/>
    <property type="match status" value="1"/>
</dbReference>
<dbReference type="Proteomes" id="UP000031668">
    <property type="component" value="Unassembled WGS sequence"/>
</dbReference>
<dbReference type="InterPro" id="IPR008914">
    <property type="entry name" value="PEBP"/>
</dbReference>
<dbReference type="Gene3D" id="3.90.280.10">
    <property type="entry name" value="PEBP-like"/>
    <property type="match status" value="1"/>
</dbReference>
<protein>
    <submittedName>
        <fullName evidence="1">Phosphatidylethanolamine-binding protein 1</fullName>
    </submittedName>
</protein>
<dbReference type="CDD" id="cd00866">
    <property type="entry name" value="PEBP_euk"/>
    <property type="match status" value="1"/>
</dbReference>
<reference evidence="1 2" key="1">
    <citation type="journal article" date="2014" name="Genome Biol. Evol.">
        <title>The genome of the myxosporean Thelohanellus kitauei shows adaptations to nutrient acquisition within its fish host.</title>
        <authorList>
            <person name="Yang Y."/>
            <person name="Xiong J."/>
            <person name="Zhou Z."/>
            <person name="Huo F."/>
            <person name="Miao W."/>
            <person name="Ran C."/>
            <person name="Liu Y."/>
            <person name="Zhang J."/>
            <person name="Feng J."/>
            <person name="Wang M."/>
            <person name="Wang M."/>
            <person name="Wang L."/>
            <person name="Yao B."/>
        </authorList>
    </citation>
    <scope>NUCLEOTIDE SEQUENCE [LARGE SCALE GENOMIC DNA]</scope>
    <source>
        <strain evidence="1">Wuqing</strain>
    </source>
</reference>
<proteinExistence type="predicted"/>
<dbReference type="SUPFAM" id="SSF49777">
    <property type="entry name" value="PEBP-like"/>
    <property type="match status" value="1"/>
</dbReference>
<dbReference type="InterPro" id="IPR035810">
    <property type="entry name" value="PEBP_euk"/>
</dbReference>
<dbReference type="EMBL" id="JWZT01003996">
    <property type="protein sequence ID" value="KII65131.1"/>
    <property type="molecule type" value="Genomic_DNA"/>
</dbReference>
<dbReference type="AlphaFoldDB" id="A0A0C2MDD0"/>
<organism evidence="1 2">
    <name type="scientific">Thelohanellus kitauei</name>
    <name type="common">Myxosporean</name>
    <dbReference type="NCBI Taxonomy" id="669202"/>
    <lineage>
        <taxon>Eukaryota</taxon>
        <taxon>Metazoa</taxon>
        <taxon>Cnidaria</taxon>
        <taxon>Myxozoa</taxon>
        <taxon>Myxosporea</taxon>
        <taxon>Bivalvulida</taxon>
        <taxon>Platysporina</taxon>
        <taxon>Myxobolidae</taxon>
        <taxon>Thelohanellus</taxon>
    </lineage>
</organism>
<accession>A0A0C2MDD0</accession>
<gene>
    <name evidence="1" type="ORF">RF11_14072</name>
</gene>
<dbReference type="OrthoDB" id="2506647at2759"/>
<evidence type="ECO:0000313" key="1">
    <source>
        <dbReference type="EMBL" id="KII65131.1"/>
    </source>
</evidence>
<evidence type="ECO:0000313" key="2">
    <source>
        <dbReference type="Proteomes" id="UP000031668"/>
    </source>
</evidence>
<sequence>MLDIDANTKTDLKQRESYNWVFANIKGNDVSTGEQWIKYAHPNPPKGSGFHRFVFLIFEHSSPINFKLPKIESNVLEGRNLRNTAKFAEENGLGAPTHVFMIYVKNFEG</sequence>
<keyword evidence="2" id="KW-1185">Reference proteome</keyword>
<comment type="caution">
    <text evidence="1">The sequence shown here is derived from an EMBL/GenBank/DDBJ whole genome shotgun (WGS) entry which is preliminary data.</text>
</comment>
<dbReference type="Pfam" id="PF01161">
    <property type="entry name" value="PBP"/>
    <property type="match status" value="1"/>
</dbReference>
<dbReference type="InterPro" id="IPR036610">
    <property type="entry name" value="PEBP-like_sf"/>
</dbReference>
<name>A0A0C2MDD0_THEKT</name>